<reference evidence="3 4" key="1">
    <citation type="submission" date="2021-01" db="EMBL/GenBank/DDBJ databases">
        <title>Whole genome shotgun sequence of Actinoplanes durhamensis NBRC 14914.</title>
        <authorList>
            <person name="Komaki H."/>
            <person name="Tamura T."/>
        </authorList>
    </citation>
    <scope>NUCLEOTIDE SEQUENCE [LARGE SCALE GENOMIC DNA]</scope>
    <source>
        <strain evidence="3 4">NBRC 14914</strain>
    </source>
</reference>
<evidence type="ECO:0000256" key="1">
    <source>
        <dbReference type="SAM" id="Coils"/>
    </source>
</evidence>
<dbReference type="SUPFAM" id="SSF48371">
    <property type="entry name" value="ARM repeat"/>
    <property type="match status" value="1"/>
</dbReference>
<evidence type="ECO:0000313" key="3">
    <source>
        <dbReference type="EMBL" id="GIE02833.1"/>
    </source>
</evidence>
<comment type="caution">
    <text evidence="3">The sequence shown here is derived from an EMBL/GenBank/DDBJ whole genome shotgun (WGS) entry which is preliminary data.</text>
</comment>
<proteinExistence type="predicted"/>
<evidence type="ECO:0000313" key="4">
    <source>
        <dbReference type="Proteomes" id="UP000637628"/>
    </source>
</evidence>
<feature type="compositionally biased region" description="Basic and acidic residues" evidence="2">
    <location>
        <begin position="571"/>
        <end position="583"/>
    </location>
</feature>
<keyword evidence="1" id="KW-0175">Coiled coil</keyword>
<accession>A0ABQ3YZ26</accession>
<evidence type="ECO:0000256" key="2">
    <source>
        <dbReference type="SAM" id="MobiDB-lite"/>
    </source>
</evidence>
<gene>
    <name evidence="3" type="ORF">Adu01nite_41830</name>
</gene>
<evidence type="ECO:0008006" key="5">
    <source>
        <dbReference type="Google" id="ProtNLM"/>
    </source>
</evidence>
<feature type="region of interest" description="Disordered" evidence="2">
    <location>
        <begin position="571"/>
        <end position="597"/>
    </location>
</feature>
<feature type="coiled-coil region" evidence="1">
    <location>
        <begin position="288"/>
        <end position="318"/>
    </location>
</feature>
<name>A0ABQ3YZ26_9ACTN</name>
<dbReference type="InterPro" id="IPR016024">
    <property type="entry name" value="ARM-type_fold"/>
</dbReference>
<dbReference type="Proteomes" id="UP000637628">
    <property type="component" value="Unassembled WGS sequence"/>
</dbReference>
<keyword evidence="4" id="KW-1185">Reference proteome</keyword>
<dbReference type="EMBL" id="BOML01000034">
    <property type="protein sequence ID" value="GIE02833.1"/>
    <property type="molecule type" value="Genomic_DNA"/>
</dbReference>
<protein>
    <recommendedName>
        <fullName evidence="5">HEAT repeat domain-containing protein</fullName>
    </recommendedName>
</protein>
<dbReference type="RefSeq" id="WP_203728561.1">
    <property type="nucleotide sequence ID" value="NZ_BOML01000034.1"/>
</dbReference>
<sequence length="597" mass="61836">MARGGVSLVRDALFDLAQDDKQAGELLRVLGPRFAWLREELAADPEPRLRLRALRSFPERTPDVTARFLGDPAPLVRVAAVEEATHSIDPAMMLPLLADPDPMVRYWVASRFVHAEVDAEPFLAAIRAESDVLVLRALLRALARRRTQPGALPVVTGFLAAGPPLAEEAAILLRNVDDPGVAAAIATGILVTEDRAELSGFLRYRHLLRHAPEVRDLVEHLLLGSAHQQAMVRLVLSRPDGVPEPPPTDLTGEQRTRLLREVVSWAAASLSRTEPAAAALQTWLDAAAEAAAAEAAAAEAAAAEAAAAEAAADEADAAAAAADEADAAANAAGADAANAAGADAANAAGADAANAAGAEAAGGGNGDAGAAGPSGDSLQSAAIACLRAAVRGDIEGAMTAGIRAAAEAARQDPDLGEIIEPDLRSAAREAVAGHAAELARLAHHYTAAQIRHGLEPLPAGRIRHLRPAGEDPRVPELVVRLAEGLAFLAPGRPTATEPDARPQHAATRTACPSCGLRHRVAGALTWQYRDDDRYAESEDGLAGTLTGDCPACATPAAAEVRVSLIRSRGDGSAELTWDRRDGAGRAAAPGPNWTADR</sequence>
<organism evidence="3 4">
    <name type="scientific">Paractinoplanes durhamensis</name>
    <dbReference type="NCBI Taxonomy" id="113563"/>
    <lineage>
        <taxon>Bacteria</taxon>
        <taxon>Bacillati</taxon>
        <taxon>Actinomycetota</taxon>
        <taxon>Actinomycetes</taxon>
        <taxon>Micromonosporales</taxon>
        <taxon>Micromonosporaceae</taxon>
        <taxon>Paractinoplanes</taxon>
    </lineage>
</organism>